<organism evidence="1 2">
    <name type="scientific">Paraburkholderia phytofirmans</name>
    <dbReference type="NCBI Taxonomy" id="261302"/>
    <lineage>
        <taxon>Bacteria</taxon>
        <taxon>Pseudomonadati</taxon>
        <taxon>Pseudomonadota</taxon>
        <taxon>Betaproteobacteria</taxon>
        <taxon>Burkholderiales</taxon>
        <taxon>Burkholderiaceae</taxon>
        <taxon>Paraburkholderia</taxon>
    </lineage>
</organism>
<gene>
    <name evidence="1" type="ORF">PQR03_32190</name>
</gene>
<protein>
    <submittedName>
        <fullName evidence="1">Uncharacterized protein</fullName>
    </submittedName>
</protein>
<proteinExistence type="predicted"/>
<name>A0ABW9BSU4_9BURK</name>
<keyword evidence="2" id="KW-1185">Reference proteome</keyword>
<sequence>MKLGLLDQEKLMDAIVNPPVVQIGRLDWTITDALDARHEAMPFVFGKLSKYAEDGRVTVVDEQSRSQINAHAPNLLEASSPFVYLPDYSGLAFLHVWNGIQDDVFPRRFKKIIESAYENFFVGCEVEPVADYQAFVSKLSSIKTFKEIGAKVFPPNPLFGRLWGSLNDYLKKRQASDVTVKEVSVKAGGLRTEVVSLIEHLLIDPAYQPETEPDIADAALLMAADGYGSGRVVGSDGDTDIIVRTADTQKSFLHDKEADPHRLAMLAAAHFRRVSEERDMDH</sequence>
<evidence type="ECO:0000313" key="2">
    <source>
        <dbReference type="Proteomes" id="UP001629274"/>
    </source>
</evidence>
<reference evidence="1 2" key="1">
    <citation type="journal article" date="2024" name="Chem. Sci.">
        <title>Discovery of megapolipeptins by genome mining of a Burkholderiales bacteria collection.</title>
        <authorList>
            <person name="Paulo B.S."/>
            <person name="Recchia M.J.J."/>
            <person name="Lee S."/>
            <person name="Fergusson C.H."/>
            <person name="Romanowski S.B."/>
            <person name="Hernandez A."/>
            <person name="Krull N."/>
            <person name="Liu D.Y."/>
            <person name="Cavanagh H."/>
            <person name="Bos A."/>
            <person name="Gray C.A."/>
            <person name="Murphy B.T."/>
            <person name="Linington R.G."/>
            <person name="Eustaquio A.S."/>
        </authorList>
    </citation>
    <scope>NUCLEOTIDE SEQUENCE [LARGE SCALE GENOMIC DNA]</scope>
    <source>
        <strain evidence="1 2">RL17-351-BIE-A</strain>
    </source>
</reference>
<accession>A0ABW9BSU4</accession>
<dbReference type="EMBL" id="JAQQDR010000016">
    <property type="protein sequence ID" value="MFM0242810.1"/>
    <property type="molecule type" value="Genomic_DNA"/>
</dbReference>
<dbReference type="Proteomes" id="UP001629274">
    <property type="component" value="Unassembled WGS sequence"/>
</dbReference>
<comment type="caution">
    <text evidence="1">The sequence shown here is derived from an EMBL/GenBank/DDBJ whole genome shotgun (WGS) entry which is preliminary data.</text>
</comment>
<evidence type="ECO:0000313" key="1">
    <source>
        <dbReference type="EMBL" id="MFM0242810.1"/>
    </source>
</evidence>
<dbReference type="RefSeq" id="WP_408263899.1">
    <property type="nucleotide sequence ID" value="NZ_JAQQCK010000018.1"/>
</dbReference>